<organism evidence="2 3">
    <name type="scientific">Pterulicium gracile</name>
    <dbReference type="NCBI Taxonomy" id="1884261"/>
    <lineage>
        <taxon>Eukaryota</taxon>
        <taxon>Fungi</taxon>
        <taxon>Dikarya</taxon>
        <taxon>Basidiomycota</taxon>
        <taxon>Agaricomycotina</taxon>
        <taxon>Agaricomycetes</taxon>
        <taxon>Agaricomycetidae</taxon>
        <taxon>Agaricales</taxon>
        <taxon>Pleurotineae</taxon>
        <taxon>Pterulaceae</taxon>
        <taxon>Pterulicium</taxon>
    </lineage>
</organism>
<reference evidence="2 3" key="1">
    <citation type="journal article" date="2019" name="Nat. Ecol. Evol.">
        <title>Megaphylogeny resolves global patterns of mushroom evolution.</title>
        <authorList>
            <person name="Varga T."/>
            <person name="Krizsan K."/>
            <person name="Foldi C."/>
            <person name="Dima B."/>
            <person name="Sanchez-Garcia M."/>
            <person name="Sanchez-Ramirez S."/>
            <person name="Szollosi G.J."/>
            <person name="Szarkandi J.G."/>
            <person name="Papp V."/>
            <person name="Albert L."/>
            <person name="Andreopoulos W."/>
            <person name="Angelini C."/>
            <person name="Antonin V."/>
            <person name="Barry K.W."/>
            <person name="Bougher N.L."/>
            <person name="Buchanan P."/>
            <person name="Buyck B."/>
            <person name="Bense V."/>
            <person name="Catcheside P."/>
            <person name="Chovatia M."/>
            <person name="Cooper J."/>
            <person name="Damon W."/>
            <person name="Desjardin D."/>
            <person name="Finy P."/>
            <person name="Geml J."/>
            <person name="Haridas S."/>
            <person name="Hughes K."/>
            <person name="Justo A."/>
            <person name="Karasinski D."/>
            <person name="Kautmanova I."/>
            <person name="Kiss B."/>
            <person name="Kocsube S."/>
            <person name="Kotiranta H."/>
            <person name="LaButti K.M."/>
            <person name="Lechner B.E."/>
            <person name="Liimatainen K."/>
            <person name="Lipzen A."/>
            <person name="Lukacs Z."/>
            <person name="Mihaltcheva S."/>
            <person name="Morgado L.N."/>
            <person name="Niskanen T."/>
            <person name="Noordeloos M.E."/>
            <person name="Ohm R.A."/>
            <person name="Ortiz-Santana B."/>
            <person name="Ovrebo C."/>
            <person name="Racz N."/>
            <person name="Riley R."/>
            <person name="Savchenko A."/>
            <person name="Shiryaev A."/>
            <person name="Soop K."/>
            <person name="Spirin V."/>
            <person name="Szebenyi C."/>
            <person name="Tomsovsky M."/>
            <person name="Tulloss R.E."/>
            <person name="Uehling J."/>
            <person name="Grigoriev I.V."/>
            <person name="Vagvolgyi C."/>
            <person name="Papp T."/>
            <person name="Martin F.M."/>
            <person name="Miettinen O."/>
            <person name="Hibbett D.S."/>
            <person name="Nagy L.G."/>
        </authorList>
    </citation>
    <scope>NUCLEOTIDE SEQUENCE [LARGE SCALE GENOMIC DNA]</scope>
    <source>
        <strain evidence="2 3">CBS 309.79</strain>
    </source>
</reference>
<accession>A0A5C3R334</accession>
<sequence>MLTRNLLRSPFVLQPVFLSRGYAASKHSSETYNKDADTTPPPDSKIFRVDASSDAAHKPHEPAPTERTAPTETSSKEVPYTPKGEHGESQDKRYGATGSYEPSDSHQGGGPESSNAGGRKPEKR</sequence>
<dbReference type="OrthoDB" id="2687798at2759"/>
<name>A0A5C3R334_9AGAR</name>
<gene>
    <name evidence="2" type="ORF">BDV98DRAFT_599441</name>
</gene>
<protein>
    <submittedName>
        <fullName evidence="2">Uncharacterized protein</fullName>
    </submittedName>
</protein>
<evidence type="ECO:0000313" key="3">
    <source>
        <dbReference type="Proteomes" id="UP000305067"/>
    </source>
</evidence>
<feature type="compositionally biased region" description="Basic and acidic residues" evidence="1">
    <location>
        <begin position="83"/>
        <end position="94"/>
    </location>
</feature>
<proteinExistence type="predicted"/>
<dbReference type="AlphaFoldDB" id="A0A5C3R334"/>
<feature type="compositionally biased region" description="Polar residues" evidence="1">
    <location>
        <begin position="100"/>
        <end position="116"/>
    </location>
</feature>
<dbReference type="EMBL" id="ML178814">
    <property type="protein sequence ID" value="TFL07109.1"/>
    <property type="molecule type" value="Genomic_DNA"/>
</dbReference>
<feature type="region of interest" description="Disordered" evidence="1">
    <location>
        <begin position="23"/>
        <end position="124"/>
    </location>
</feature>
<evidence type="ECO:0000256" key="1">
    <source>
        <dbReference type="SAM" id="MobiDB-lite"/>
    </source>
</evidence>
<dbReference type="Proteomes" id="UP000305067">
    <property type="component" value="Unassembled WGS sequence"/>
</dbReference>
<feature type="compositionally biased region" description="Basic and acidic residues" evidence="1">
    <location>
        <begin position="55"/>
        <end position="64"/>
    </location>
</feature>
<evidence type="ECO:0000313" key="2">
    <source>
        <dbReference type="EMBL" id="TFL07109.1"/>
    </source>
</evidence>
<keyword evidence="3" id="KW-1185">Reference proteome</keyword>
<feature type="compositionally biased region" description="Basic and acidic residues" evidence="1">
    <location>
        <begin position="27"/>
        <end position="37"/>
    </location>
</feature>